<evidence type="ECO:0000259" key="1">
    <source>
        <dbReference type="Pfam" id="PF04471"/>
    </source>
</evidence>
<dbReference type="PANTHER" id="PTHR30015">
    <property type="entry name" value="MRR RESTRICTION SYSTEM PROTEIN"/>
    <property type="match status" value="1"/>
</dbReference>
<feature type="domain" description="Restriction endonuclease type IV Mrr" evidence="1">
    <location>
        <begin position="10"/>
        <end position="122"/>
    </location>
</feature>
<organism evidence="2 3">
    <name type="scientific">Bacillus mycoides</name>
    <dbReference type="NCBI Taxonomy" id="1405"/>
    <lineage>
        <taxon>Bacteria</taxon>
        <taxon>Bacillati</taxon>
        <taxon>Bacillota</taxon>
        <taxon>Bacilli</taxon>
        <taxon>Bacillales</taxon>
        <taxon>Bacillaceae</taxon>
        <taxon>Bacillus</taxon>
        <taxon>Bacillus cereus group</taxon>
    </lineage>
</organism>
<dbReference type="RefSeq" id="WP_002169821.1">
    <property type="nucleotide sequence ID" value="NZ_JH792253.1"/>
</dbReference>
<dbReference type="Pfam" id="PF04471">
    <property type="entry name" value="Mrr_cat"/>
    <property type="match status" value="1"/>
</dbReference>
<dbReference type="SUPFAM" id="SSF52980">
    <property type="entry name" value="Restriction endonuclease-like"/>
    <property type="match status" value="1"/>
</dbReference>
<reference evidence="2 3" key="1">
    <citation type="submission" date="2012-04" db="EMBL/GenBank/DDBJ databases">
        <title>The Genome Sequence of Bacillus cereus VD078.</title>
        <authorList>
            <consortium name="The Broad Institute Genome Sequencing Platform"/>
            <consortium name="The Broad Institute Genome Sequencing Center for Infectious Disease"/>
            <person name="Feldgarden M."/>
            <person name="Van der Auwera G.A."/>
            <person name="Mahillon J."/>
            <person name="Duprez V."/>
            <person name="Timmery S."/>
            <person name="Mattelet C."/>
            <person name="Dierick K."/>
            <person name="Sun M."/>
            <person name="Yu Z."/>
            <person name="Zhu L."/>
            <person name="Hu X."/>
            <person name="Shank E.B."/>
            <person name="Swiecicka I."/>
            <person name="Hansen B.M."/>
            <person name="Andrup L."/>
            <person name="Young S.K."/>
            <person name="Zeng Q."/>
            <person name="Gargeya S."/>
            <person name="Fitzgerald M."/>
            <person name="Haas B."/>
            <person name="Abouelleil A."/>
            <person name="Alvarado L."/>
            <person name="Arachchi H.M."/>
            <person name="Berlin A."/>
            <person name="Chapman S.B."/>
            <person name="Goldberg J."/>
            <person name="Griggs A."/>
            <person name="Gujja S."/>
            <person name="Hansen M."/>
            <person name="Howarth C."/>
            <person name="Imamovic A."/>
            <person name="Larimer J."/>
            <person name="McCowen C."/>
            <person name="Montmayeur A."/>
            <person name="Murphy C."/>
            <person name="Neiman D."/>
            <person name="Pearson M."/>
            <person name="Priest M."/>
            <person name="Roberts A."/>
            <person name="Saif S."/>
            <person name="Shea T."/>
            <person name="Sisk P."/>
            <person name="Sykes S."/>
            <person name="Wortman J."/>
            <person name="Nusbaum C."/>
            <person name="Birren B."/>
        </authorList>
    </citation>
    <scope>NUCLEOTIDE SEQUENCE [LARGE SCALE GENOMIC DNA]</scope>
    <source>
        <strain evidence="2 3">VD078</strain>
    </source>
</reference>
<dbReference type="PANTHER" id="PTHR30015:SF7">
    <property type="entry name" value="TYPE IV METHYL-DIRECTED RESTRICTION ENZYME ECOKMRR"/>
    <property type="match status" value="1"/>
</dbReference>
<comment type="caution">
    <text evidence="2">The sequence shown here is derived from an EMBL/GenBank/DDBJ whole genome shotgun (WGS) entry which is preliminary data.</text>
</comment>
<dbReference type="Gene3D" id="3.40.1350.10">
    <property type="match status" value="1"/>
</dbReference>
<evidence type="ECO:0000313" key="3">
    <source>
        <dbReference type="Proteomes" id="UP000006976"/>
    </source>
</evidence>
<protein>
    <recommendedName>
        <fullName evidence="1">Restriction endonuclease type IV Mrr domain-containing protein</fullName>
    </recommendedName>
</protein>
<dbReference type="InterPro" id="IPR011335">
    <property type="entry name" value="Restrct_endonuc-II-like"/>
</dbReference>
<dbReference type="InterPro" id="IPR007560">
    <property type="entry name" value="Restrct_endonuc_IV_Mrr"/>
</dbReference>
<dbReference type="InterPro" id="IPR011856">
    <property type="entry name" value="tRNA_endonuc-like_dom_sf"/>
</dbReference>
<sequence>MEIVHEPPYSWQDLELIVTKILNQCGFDAERGKQILTVRGPVNIDVFAKDNNSTPSSEYLIECKNWNTNIPQTVIHSFRTTVNDYGSHHGLIIAKNGFQSGAYEAIKNTNIQLLSWNEFLSLFENRWLQNRIRNIHHAAKPLHIYTDPLDVSAYLGNLTKSEISQYQKLCEDYLGYSIYSYKISEEIVRMSLPHKEQLDNIIQTAQKHFDDYSFNSYTDFFEHIEQKCLEGIQLFEELFKNTDAKIHVQKYS</sequence>
<gene>
    <name evidence="2" type="ORF">III_05759</name>
</gene>
<proteinExistence type="predicted"/>
<dbReference type="InterPro" id="IPR052906">
    <property type="entry name" value="Type_IV_Methyl-Rstrct_Enzyme"/>
</dbReference>
<name>A0ABC9QWK5_BACMY</name>
<dbReference type="AlphaFoldDB" id="A0ABC9QWK5"/>
<evidence type="ECO:0000313" key="2">
    <source>
        <dbReference type="EMBL" id="EJR29990.1"/>
    </source>
</evidence>
<accession>A0ABC9QWK5</accession>
<dbReference type="Proteomes" id="UP000006976">
    <property type="component" value="Unassembled WGS sequence"/>
</dbReference>
<dbReference type="EMBL" id="AHEV01000051">
    <property type="protein sequence ID" value="EJR29990.1"/>
    <property type="molecule type" value="Genomic_DNA"/>
</dbReference>